<evidence type="ECO:0000256" key="7">
    <source>
        <dbReference type="SAM" id="Phobius"/>
    </source>
</evidence>
<feature type="transmembrane region" description="Helical" evidence="7">
    <location>
        <begin position="332"/>
        <end position="358"/>
    </location>
</feature>
<evidence type="ECO:0000256" key="3">
    <source>
        <dbReference type="ARBA" id="ARBA00022692"/>
    </source>
</evidence>
<keyword evidence="3 7" id="KW-0812">Transmembrane</keyword>
<feature type="transmembrane region" description="Helical" evidence="7">
    <location>
        <begin position="370"/>
        <end position="390"/>
    </location>
</feature>
<accession>A0A0G1JAN7</accession>
<evidence type="ECO:0000256" key="6">
    <source>
        <dbReference type="ARBA" id="ARBA00038076"/>
    </source>
</evidence>
<name>A0A0G1JAN7_9BACT</name>
<keyword evidence="4 7" id="KW-1133">Transmembrane helix</keyword>
<comment type="similarity">
    <text evidence="6">Belongs to the ABC-4 integral membrane protein family.</text>
</comment>
<evidence type="ECO:0000256" key="4">
    <source>
        <dbReference type="ARBA" id="ARBA00022989"/>
    </source>
</evidence>
<keyword evidence="5 7" id="KW-0472">Membrane</keyword>
<reference evidence="10 11" key="1">
    <citation type="journal article" date="2015" name="Nature">
        <title>rRNA introns, odd ribosomes, and small enigmatic genomes across a large radiation of phyla.</title>
        <authorList>
            <person name="Brown C.T."/>
            <person name="Hug L.A."/>
            <person name="Thomas B.C."/>
            <person name="Sharon I."/>
            <person name="Castelle C.J."/>
            <person name="Singh A."/>
            <person name="Wilkins M.J."/>
            <person name="Williams K.H."/>
            <person name="Banfield J.F."/>
        </authorList>
    </citation>
    <scope>NUCLEOTIDE SEQUENCE [LARGE SCALE GENOMIC DNA]</scope>
</reference>
<dbReference type="AlphaFoldDB" id="A0A0G1JAN7"/>
<comment type="subcellular location">
    <subcellularLocation>
        <location evidence="1">Cell membrane</location>
        <topology evidence="1">Multi-pass membrane protein</topology>
    </subcellularLocation>
</comment>
<evidence type="ECO:0000256" key="5">
    <source>
        <dbReference type="ARBA" id="ARBA00023136"/>
    </source>
</evidence>
<dbReference type="GO" id="GO:0005886">
    <property type="term" value="C:plasma membrane"/>
    <property type="evidence" value="ECO:0007669"/>
    <property type="project" value="UniProtKB-SubCell"/>
</dbReference>
<feature type="transmembrane region" description="Helical" evidence="7">
    <location>
        <begin position="21"/>
        <end position="42"/>
    </location>
</feature>
<evidence type="ECO:0000256" key="1">
    <source>
        <dbReference type="ARBA" id="ARBA00004651"/>
    </source>
</evidence>
<evidence type="ECO:0000259" key="9">
    <source>
        <dbReference type="Pfam" id="PF12704"/>
    </source>
</evidence>
<feature type="domain" description="MacB-like periplasmic core" evidence="9">
    <location>
        <begin position="21"/>
        <end position="246"/>
    </location>
</feature>
<dbReference type="PANTHER" id="PTHR30572:SF4">
    <property type="entry name" value="ABC TRANSPORTER PERMEASE YTRF"/>
    <property type="match status" value="1"/>
</dbReference>
<protein>
    <submittedName>
        <fullName evidence="10">ABC transporter, permease protein</fullName>
    </submittedName>
</protein>
<dbReference type="InterPro" id="IPR050250">
    <property type="entry name" value="Macrolide_Exporter_MacB"/>
</dbReference>
<sequence length="407" mass="42671">MIFSDLFEETFLALESNKARSLLTILGIVIGISSVIVMVSIGQGAQSSISSSIESIGSNLITVSPGAQRSRGSGVSSGAGSAKTLTQEDAEAVAKIPLVQAVAPENSGRYQVTAKGANTNTSIDGVTPAYTEVKNVTLAEGNFISEQNLSNYGKVAVLGSTVRDDLFGEAAGDVVGQIVRIKNLEFKIIGITEAKGGSGFGSQDDMIFIPLTTAQRYLSGSETITTLNIQVVDSDSMAAVEEETTSLLLDRHGISDPESADFSIMNQADLISTASSVTETFTLLLAAIAGISLVVGGIGIMNMMLTNVTERTREIGLRKAIGAKRHEISQQFLAEAIMLTSVGGIIGILLGWGLAFVITLTGITQTKISLTSVLLAFGVSTLIGIVFGYYPAKRAANMNPIEALRYE</sequence>
<proteinExistence type="inferred from homology"/>
<evidence type="ECO:0000259" key="8">
    <source>
        <dbReference type="Pfam" id="PF02687"/>
    </source>
</evidence>
<dbReference type="EMBL" id="LCJB01000080">
    <property type="protein sequence ID" value="KKT68345.1"/>
    <property type="molecule type" value="Genomic_DNA"/>
</dbReference>
<feature type="transmembrane region" description="Helical" evidence="7">
    <location>
        <begin position="281"/>
        <end position="305"/>
    </location>
</feature>
<keyword evidence="2" id="KW-1003">Cell membrane</keyword>
<evidence type="ECO:0000313" key="11">
    <source>
        <dbReference type="Proteomes" id="UP000034154"/>
    </source>
</evidence>
<gene>
    <name evidence="10" type="ORF">UW63_C0080G0004</name>
</gene>
<dbReference type="PANTHER" id="PTHR30572">
    <property type="entry name" value="MEMBRANE COMPONENT OF TRANSPORTER-RELATED"/>
    <property type="match status" value="1"/>
</dbReference>
<evidence type="ECO:0000256" key="2">
    <source>
        <dbReference type="ARBA" id="ARBA00022475"/>
    </source>
</evidence>
<dbReference type="Pfam" id="PF12704">
    <property type="entry name" value="MacB_PCD"/>
    <property type="match status" value="1"/>
</dbReference>
<dbReference type="Proteomes" id="UP000034154">
    <property type="component" value="Unassembled WGS sequence"/>
</dbReference>
<evidence type="ECO:0000313" key="10">
    <source>
        <dbReference type="EMBL" id="KKT68345.1"/>
    </source>
</evidence>
<dbReference type="GO" id="GO:0022857">
    <property type="term" value="F:transmembrane transporter activity"/>
    <property type="evidence" value="ECO:0007669"/>
    <property type="project" value="TreeGrafter"/>
</dbReference>
<comment type="caution">
    <text evidence="10">The sequence shown here is derived from an EMBL/GenBank/DDBJ whole genome shotgun (WGS) entry which is preliminary data.</text>
</comment>
<organism evidence="10 11">
    <name type="scientific">Candidatus Uhrbacteria bacterium GW2011_GWF2_44_350</name>
    <dbReference type="NCBI Taxonomy" id="1619000"/>
    <lineage>
        <taxon>Bacteria</taxon>
        <taxon>Candidatus Uhriibacteriota</taxon>
    </lineage>
</organism>
<dbReference type="Pfam" id="PF02687">
    <property type="entry name" value="FtsX"/>
    <property type="match status" value="1"/>
</dbReference>
<dbReference type="InterPro" id="IPR025857">
    <property type="entry name" value="MacB_PCD"/>
</dbReference>
<dbReference type="InterPro" id="IPR003838">
    <property type="entry name" value="ABC3_permease_C"/>
</dbReference>
<feature type="domain" description="ABC3 transporter permease C-terminal" evidence="8">
    <location>
        <begin position="287"/>
        <end position="400"/>
    </location>
</feature>